<feature type="domain" description="DUF755" evidence="2">
    <location>
        <begin position="1"/>
        <end position="103"/>
    </location>
</feature>
<feature type="compositionally biased region" description="Basic residues" evidence="1">
    <location>
        <begin position="95"/>
        <end position="113"/>
    </location>
</feature>
<dbReference type="EMBL" id="MK820644">
    <property type="protein sequence ID" value="QDZ38045.1"/>
    <property type="molecule type" value="Genomic_DNA"/>
</dbReference>
<reference evidence="3" key="1">
    <citation type="submission" date="2019-04" db="EMBL/GenBank/DDBJ databases">
        <authorList>
            <person name="Elesinnla A.R."/>
            <person name="Adeleye I.A."/>
            <person name="Ayolabi C.I."/>
            <person name="Bessong P.O."/>
        </authorList>
    </citation>
    <scope>NUCLEOTIDE SEQUENCE</scope>
    <source>
        <strain evidence="3">FL100</strain>
    </source>
</reference>
<evidence type="ECO:0000259" key="2">
    <source>
        <dbReference type="Pfam" id="PF05501"/>
    </source>
</evidence>
<sequence length="152" mass="16928">MRPVESLAQYKSLTRNTTPRSTPYTPGTTDVASMERQLLRECSNNLHLMNFIRQHPRGPRKKQSRSCQGKSQKTSQISSDSESTSSSSRGSTPAKRYKHSKTSKKSKKRRRVSRRDSSSSSSSGSNSDASPISSKGVGRGPKSTPFYYPRPR</sequence>
<feature type="compositionally biased region" description="Basic residues" evidence="1">
    <location>
        <begin position="54"/>
        <end position="64"/>
    </location>
</feature>
<feature type="compositionally biased region" description="Low complexity" evidence="1">
    <location>
        <begin position="118"/>
        <end position="134"/>
    </location>
</feature>
<feature type="region of interest" description="Disordered" evidence="1">
    <location>
        <begin position="49"/>
        <end position="152"/>
    </location>
</feature>
<name>A0A5B8NGL6_9VIRU</name>
<proteinExistence type="predicted"/>
<organism evidence="3">
    <name type="scientific">Torque teno virus</name>
    <dbReference type="NCBI Taxonomy" id="68887"/>
    <lineage>
        <taxon>Viruses</taxon>
        <taxon>Monodnaviria</taxon>
        <taxon>Shotokuvirae</taxon>
        <taxon>Commensaviricota</taxon>
        <taxon>Cardeaviricetes</taxon>
        <taxon>Sanitavirales</taxon>
        <taxon>Anelloviridae</taxon>
    </lineage>
</organism>
<evidence type="ECO:0000256" key="1">
    <source>
        <dbReference type="SAM" id="MobiDB-lite"/>
    </source>
</evidence>
<dbReference type="InterPro" id="IPR008474">
    <property type="entry name" value="DUF755"/>
</dbReference>
<accession>A0A5B8NGL6</accession>
<evidence type="ECO:0000313" key="3">
    <source>
        <dbReference type="EMBL" id="QDZ38045.1"/>
    </source>
</evidence>
<feature type="compositionally biased region" description="Low complexity" evidence="1">
    <location>
        <begin position="71"/>
        <end position="92"/>
    </location>
</feature>
<protein>
    <submittedName>
        <fullName evidence="3">ORF3</fullName>
    </submittedName>
</protein>
<dbReference type="Pfam" id="PF05501">
    <property type="entry name" value="DUF755"/>
    <property type="match status" value="1"/>
</dbReference>
<feature type="region of interest" description="Disordered" evidence="1">
    <location>
        <begin position="11"/>
        <end position="31"/>
    </location>
</feature>